<sequence length="437" mass="50118">MTEGTRYSVVFGGALAIRLVLLAYGAFQDEYLPVKYTDVDYDVYTDAAREVANGNSPFDRTTYRYTPILAYLLLPNIYVHEIFGKLLFVAADLLVGHLLMRILQLRGLTETRALHYVCIWLFHPFSINISTRGNADSIVVLLVILSLLLIMQKKAVLSAIAYGAAVHFKIYPIVYALAFLVLLSGDFNVSNAKWSTSCQSSFCFWVQLAGQLNRDRVVFGLVSGGLFLSLIGIFYHLYGYQFLYEAYLYHFTRTDNRHNFSVYFYDLYLRYNTPSGFGVGLLAFLPQLTTLITISVVYGRDLSFALFALTMVFVIFNKVCTAQYFLWYTVFFPLILPTTKLRFRWEGAALIGAWFASELHWLFWAFHLEMKGQNTFLPLWISGLLFFSVNVGVLSTLMRHHTFTPLFKRGDIVRLEDPNNNKQLPDDTRKIEHDKAE</sequence>
<dbReference type="GO" id="GO:1990529">
    <property type="term" value="C:glycosylphosphatidylinositol-mannosyltransferase I complex"/>
    <property type="evidence" value="ECO:0007669"/>
    <property type="project" value="TreeGrafter"/>
</dbReference>
<dbReference type="GO" id="GO:0006506">
    <property type="term" value="P:GPI anchor biosynthetic process"/>
    <property type="evidence" value="ECO:0007669"/>
    <property type="project" value="UniProtKB-UniPathway"/>
</dbReference>
<evidence type="ECO:0000256" key="5">
    <source>
        <dbReference type="ARBA" id="ARBA00022676"/>
    </source>
</evidence>
<feature type="transmembrane region" description="Helical" evidence="11">
    <location>
        <begin position="304"/>
        <end position="336"/>
    </location>
</feature>
<name>A0A8K1FLK8_PYTOL</name>
<feature type="transmembrane region" description="Helical" evidence="11">
    <location>
        <begin position="135"/>
        <end position="152"/>
    </location>
</feature>
<dbReference type="GO" id="GO:0004376">
    <property type="term" value="F:GPI mannosyltransferase activity"/>
    <property type="evidence" value="ECO:0007669"/>
    <property type="project" value="InterPro"/>
</dbReference>
<dbReference type="Pfam" id="PF05007">
    <property type="entry name" value="Mannosyl_trans"/>
    <property type="match status" value="1"/>
</dbReference>
<accession>A0A8K1FLK8</accession>
<comment type="function">
    <text evidence="11">Catalytic subunit of the glycosylphosphatidylinositol-mannosyltransferase I complex which catalyzes the transfer of the first mannose, via an alpha-1,4 bond from a dolichol-phosphate-mannose (Dol-P-Man) to the glucosaminyl acyl phosphatidylinositol (GlcN-(acyl)PI) intermediate to generate alpha-D-Man-(1-&gt;4)-alpha-D-GlcN-(1-&gt;6)-(1-radyl,2-acyl-sn-glycero-3-phospho)-2-acyl-inositol and participates in the sixth step of the glycosylphosphatidylinositol-anchor biosynthesis.</text>
</comment>
<feature type="transmembrane region" description="Helical" evidence="11">
    <location>
        <begin position="7"/>
        <end position="27"/>
    </location>
</feature>
<feature type="transmembrane region" description="Helical" evidence="11">
    <location>
        <begin position="82"/>
        <end position="100"/>
    </location>
</feature>
<dbReference type="GO" id="GO:0051751">
    <property type="term" value="F:alpha-1,4-mannosyltransferase activity"/>
    <property type="evidence" value="ECO:0007669"/>
    <property type="project" value="InterPro"/>
</dbReference>
<evidence type="ECO:0000256" key="2">
    <source>
        <dbReference type="ARBA" id="ARBA00004687"/>
    </source>
</evidence>
<keyword evidence="10 11" id="KW-0472">Membrane</keyword>
<evidence type="ECO:0000313" key="13">
    <source>
        <dbReference type="EMBL" id="TMW62788.1"/>
    </source>
</evidence>
<keyword evidence="9 11" id="KW-1133">Transmembrane helix</keyword>
<evidence type="ECO:0000256" key="9">
    <source>
        <dbReference type="ARBA" id="ARBA00022989"/>
    </source>
</evidence>
<evidence type="ECO:0000256" key="1">
    <source>
        <dbReference type="ARBA" id="ARBA00004477"/>
    </source>
</evidence>
<evidence type="ECO:0000256" key="8">
    <source>
        <dbReference type="ARBA" id="ARBA00022824"/>
    </source>
</evidence>
<dbReference type="EMBL" id="SPLM01000073">
    <property type="protein sequence ID" value="TMW62788.1"/>
    <property type="molecule type" value="Genomic_DNA"/>
</dbReference>
<feature type="transmembrane region" description="Helical" evidence="11">
    <location>
        <begin position="159"/>
        <end position="183"/>
    </location>
</feature>
<dbReference type="UniPathway" id="UPA00196"/>
<comment type="subcellular location">
    <subcellularLocation>
        <location evidence="1 11">Endoplasmic reticulum membrane</location>
        <topology evidence="1 11">Multi-pass membrane protein</topology>
    </subcellularLocation>
</comment>
<dbReference type="GO" id="GO:0005789">
    <property type="term" value="C:endoplasmic reticulum membrane"/>
    <property type="evidence" value="ECO:0007669"/>
    <property type="project" value="UniProtKB-SubCell"/>
</dbReference>
<feature type="transmembrane region" description="Helical" evidence="11">
    <location>
        <begin position="277"/>
        <end position="298"/>
    </location>
</feature>
<comment type="similarity">
    <text evidence="3 11">Belongs to the PIGM family.</text>
</comment>
<evidence type="ECO:0000256" key="3">
    <source>
        <dbReference type="ARBA" id="ARBA00011071"/>
    </source>
</evidence>
<feature type="transmembrane region" description="Helical" evidence="11">
    <location>
        <begin position="348"/>
        <end position="367"/>
    </location>
</feature>
<evidence type="ECO:0000256" key="12">
    <source>
        <dbReference type="SAM" id="MobiDB-lite"/>
    </source>
</evidence>
<dbReference type="OrthoDB" id="1741594at2759"/>
<proteinExistence type="inferred from homology"/>
<reference evidence="13" key="1">
    <citation type="submission" date="2019-03" db="EMBL/GenBank/DDBJ databases">
        <title>Long read genome sequence of the mycoparasitic Pythium oligandrum ATCC 38472 isolated from sugarbeet rhizosphere.</title>
        <authorList>
            <person name="Gaulin E."/>
        </authorList>
    </citation>
    <scope>NUCLEOTIDE SEQUENCE</scope>
    <source>
        <strain evidence="13">ATCC 38472_TT</strain>
    </source>
</reference>
<keyword evidence="8 11" id="KW-0256">Endoplasmic reticulum</keyword>
<dbReference type="EC" id="2.4.1.-" evidence="11"/>
<dbReference type="Proteomes" id="UP000794436">
    <property type="component" value="Unassembled WGS sequence"/>
</dbReference>
<dbReference type="PANTHER" id="PTHR12886:SF0">
    <property type="entry name" value="GPI MANNOSYLTRANSFERASE 1"/>
    <property type="match status" value="1"/>
</dbReference>
<organism evidence="13 14">
    <name type="scientific">Pythium oligandrum</name>
    <name type="common">Mycoparasitic fungus</name>
    <dbReference type="NCBI Taxonomy" id="41045"/>
    <lineage>
        <taxon>Eukaryota</taxon>
        <taxon>Sar</taxon>
        <taxon>Stramenopiles</taxon>
        <taxon>Oomycota</taxon>
        <taxon>Peronosporomycetes</taxon>
        <taxon>Pythiales</taxon>
        <taxon>Pythiaceae</taxon>
        <taxon>Pythium</taxon>
    </lineage>
</organism>
<evidence type="ECO:0000256" key="4">
    <source>
        <dbReference type="ARBA" id="ARBA00022502"/>
    </source>
</evidence>
<keyword evidence="7 11" id="KW-0812">Transmembrane</keyword>
<evidence type="ECO:0000256" key="10">
    <source>
        <dbReference type="ARBA" id="ARBA00023136"/>
    </source>
</evidence>
<comment type="pathway">
    <text evidence="2 11">Glycolipid biosynthesis; glycosylphosphatidylinositol-anchor biosynthesis.</text>
</comment>
<comment type="caution">
    <text evidence="13">The sequence shown here is derived from an EMBL/GenBank/DDBJ whole genome shotgun (WGS) entry which is preliminary data.</text>
</comment>
<evidence type="ECO:0000256" key="6">
    <source>
        <dbReference type="ARBA" id="ARBA00022679"/>
    </source>
</evidence>
<evidence type="ECO:0000256" key="11">
    <source>
        <dbReference type="RuleBase" id="RU365064"/>
    </source>
</evidence>
<keyword evidence="6 11" id="KW-0808">Transferase</keyword>
<keyword evidence="4 11" id="KW-0337">GPI-anchor biosynthesis</keyword>
<protein>
    <recommendedName>
        <fullName evidence="11">GPI mannosyltransferase 1</fullName>
        <ecNumber evidence="11">2.4.1.-</ecNumber>
    </recommendedName>
    <alternativeName>
        <fullName evidence="11">GPI mannosyltransferase I</fullName>
    </alternativeName>
</protein>
<dbReference type="PANTHER" id="PTHR12886">
    <property type="entry name" value="PIG-M MANNOSYLTRANSFERASE"/>
    <property type="match status" value="1"/>
</dbReference>
<keyword evidence="5 11" id="KW-0328">Glycosyltransferase</keyword>
<feature type="region of interest" description="Disordered" evidence="12">
    <location>
        <begin position="418"/>
        <end position="437"/>
    </location>
</feature>
<feature type="transmembrane region" description="Helical" evidence="11">
    <location>
        <begin position="217"/>
        <end position="238"/>
    </location>
</feature>
<dbReference type="AlphaFoldDB" id="A0A8K1FLK8"/>
<keyword evidence="14" id="KW-1185">Reference proteome</keyword>
<feature type="transmembrane region" description="Helical" evidence="11">
    <location>
        <begin position="379"/>
        <end position="398"/>
    </location>
</feature>
<evidence type="ECO:0000256" key="7">
    <source>
        <dbReference type="ARBA" id="ARBA00022692"/>
    </source>
</evidence>
<gene>
    <name evidence="13" type="ORF">Poli38472_005406</name>
</gene>
<evidence type="ECO:0000313" key="14">
    <source>
        <dbReference type="Proteomes" id="UP000794436"/>
    </source>
</evidence>
<dbReference type="InterPro" id="IPR007704">
    <property type="entry name" value="PIG-M"/>
</dbReference>